<evidence type="ECO:0000259" key="1">
    <source>
        <dbReference type="Pfam" id="PF07014"/>
    </source>
</evidence>
<sequence>HHCLTTFTTTTATQQHHKLKKEEKEVAELVEGRRSEKAAMECCMVEKIWKLLTETEDFMKSKKQIAIQCLDDMVTFCFQLKELMECGEDLEEMKRMVSEILEVEVDLKGGSGMVEAAMMRKRRRG</sequence>
<reference evidence="2 3" key="1">
    <citation type="journal article" date="2023" name="Plants (Basel)">
        <title>Bridging the Gap: Combining Genomics and Transcriptomics Approaches to Understand Stylosanthes scabra, an Orphan Legume from the Brazilian Caatinga.</title>
        <authorList>
            <person name="Ferreira-Neto J.R.C."/>
            <person name="da Silva M.D."/>
            <person name="Binneck E."/>
            <person name="de Melo N.F."/>
            <person name="da Silva R.H."/>
            <person name="de Melo A.L.T.M."/>
            <person name="Pandolfi V."/>
            <person name="Bustamante F.O."/>
            <person name="Brasileiro-Vidal A.C."/>
            <person name="Benko-Iseppon A.M."/>
        </authorList>
    </citation>
    <scope>NUCLEOTIDE SEQUENCE [LARGE SCALE GENOMIC DNA]</scope>
    <source>
        <tissue evidence="2">Leaves</tissue>
    </source>
</reference>
<dbReference type="Pfam" id="PF07014">
    <property type="entry name" value="Hs1pro-1_C"/>
    <property type="match status" value="1"/>
</dbReference>
<organism evidence="2 3">
    <name type="scientific">Stylosanthes scabra</name>
    <dbReference type="NCBI Taxonomy" id="79078"/>
    <lineage>
        <taxon>Eukaryota</taxon>
        <taxon>Viridiplantae</taxon>
        <taxon>Streptophyta</taxon>
        <taxon>Embryophyta</taxon>
        <taxon>Tracheophyta</taxon>
        <taxon>Spermatophyta</taxon>
        <taxon>Magnoliopsida</taxon>
        <taxon>eudicotyledons</taxon>
        <taxon>Gunneridae</taxon>
        <taxon>Pentapetalae</taxon>
        <taxon>rosids</taxon>
        <taxon>fabids</taxon>
        <taxon>Fabales</taxon>
        <taxon>Fabaceae</taxon>
        <taxon>Papilionoideae</taxon>
        <taxon>50 kb inversion clade</taxon>
        <taxon>dalbergioids sensu lato</taxon>
        <taxon>Dalbergieae</taxon>
        <taxon>Pterocarpus clade</taxon>
        <taxon>Stylosanthes</taxon>
    </lineage>
</organism>
<proteinExistence type="predicted"/>
<comment type="caution">
    <text evidence="2">The sequence shown here is derived from an EMBL/GenBank/DDBJ whole genome shotgun (WGS) entry which is preliminary data.</text>
</comment>
<dbReference type="InterPro" id="IPR009743">
    <property type="entry name" value="Hs1pro-1_C"/>
</dbReference>
<keyword evidence="3" id="KW-1185">Reference proteome</keyword>
<dbReference type="InterPro" id="IPR038759">
    <property type="entry name" value="HSPRO1/HSPRO2"/>
</dbReference>
<dbReference type="PANTHER" id="PTHR34795">
    <property type="entry name" value="NEMATODE RESISTANCE PROTEIN-LIKE HSPRO1"/>
    <property type="match status" value="1"/>
</dbReference>
<name>A0ABU6RQQ0_9FABA</name>
<evidence type="ECO:0000313" key="3">
    <source>
        <dbReference type="Proteomes" id="UP001341840"/>
    </source>
</evidence>
<gene>
    <name evidence="2" type="ORF">PIB30_076885</name>
</gene>
<evidence type="ECO:0000313" key="2">
    <source>
        <dbReference type="EMBL" id="MED6126285.1"/>
    </source>
</evidence>
<feature type="non-terminal residue" evidence="2">
    <location>
        <position position="1"/>
    </location>
</feature>
<accession>A0ABU6RQQ0</accession>
<dbReference type="Proteomes" id="UP001341840">
    <property type="component" value="Unassembled WGS sequence"/>
</dbReference>
<dbReference type="EMBL" id="JASCZI010031227">
    <property type="protein sequence ID" value="MED6126285.1"/>
    <property type="molecule type" value="Genomic_DNA"/>
</dbReference>
<feature type="domain" description="Hs1pro-1 C-terminal" evidence="1">
    <location>
        <begin position="24"/>
        <end position="119"/>
    </location>
</feature>
<protein>
    <recommendedName>
        <fullName evidence="1">Hs1pro-1 C-terminal domain-containing protein</fullName>
    </recommendedName>
</protein>
<dbReference type="PANTHER" id="PTHR34795:SF2">
    <property type="entry name" value="NEMATODE RESISTANCE HSPRO2-LIKE PROTEIN"/>
    <property type="match status" value="1"/>
</dbReference>